<protein>
    <submittedName>
        <fullName evidence="4">GTPase Obg</fullName>
        <ecNumber evidence="4">3.6.5.-</ecNumber>
    </submittedName>
</protein>
<keyword evidence="2" id="KW-0342">GTP-binding</keyword>
<keyword evidence="1" id="KW-0547">Nucleotide-binding</keyword>
<dbReference type="GO" id="GO:0005525">
    <property type="term" value="F:GTP binding"/>
    <property type="evidence" value="ECO:0007669"/>
    <property type="project" value="UniProtKB-KW"/>
</dbReference>
<evidence type="ECO:0000256" key="2">
    <source>
        <dbReference type="ARBA" id="ARBA00023134"/>
    </source>
</evidence>
<dbReference type="SUPFAM" id="SSF52540">
    <property type="entry name" value="P-loop containing nucleoside triphosphate hydrolases"/>
    <property type="match status" value="1"/>
</dbReference>
<dbReference type="InterPro" id="IPR010674">
    <property type="entry name" value="NOG1_Rossman_fold_dom"/>
</dbReference>
<gene>
    <name evidence="4" type="primary">obg_1</name>
    <name evidence="4" type="ORF">MsAc7_06300</name>
</gene>
<feature type="domain" description="OBG-type G" evidence="3">
    <location>
        <begin position="168"/>
        <end position="338"/>
    </location>
</feature>
<name>A0AA96V245_9EURY</name>
<keyword evidence="5" id="KW-1185">Reference proteome</keyword>
<dbReference type="CDD" id="cd01897">
    <property type="entry name" value="NOG"/>
    <property type="match status" value="1"/>
</dbReference>
<dbReference type="Gene3D" id="1.20.120.1190">
    <property type="match status" value="1"/>
</dbReference>
<dbReference type="InterPro" id="IPR027417">
    <property type="entry name" value="P-loop_NTPase"/>
</dbReference>
<accession>A0AA96V245</accession>
<dbReference type="InterPro" id="IPR041623">
    <property type="entry name" value="NOG1_N"/>
</dbReference>
<evidence type="ECO:0000256" key="1">
    <source>
        <dbReference type="ARBA" id="ARBA00022741"/>
    </source>
</evidence>
<dbReference type="EMBL" id="CP131060">
    <property type="protein sequence ID" value="WNY25089.1"/>
    <property type="molecule type" value="Genomic_DNA"/>
</dbReference>
<dbReference type="EC" id="3.6.5.-" evidence="4"/>
<dbReference type="AlphaFoldDB" id="A0AA96V245"/>
<reference evidence="4 5" key="1">
    <citation type="submission" date="2023-07" db="EMBL/GenBank/DDBJ databases">
        <title>Closed genoem sequence of Methanosarcinaceae archaeon Ac7.</title>
        <authorList>
            <person name="Poehlein A."/>
            <person name="Protasov E."/>
            <person name="Platt K."/>
            <person name="Reeh H."/>
            <person name="Daniel R."/>
            <person name="Brune A."/>
        </authorList>
    </citation>
    <scope>NUCLEOTIDE SEQUENCE [LARGE SCALE GENOMIC DNA]</scope>
    <source>
        <strain evidence="4 5">Ac7</strain>
    </source>
</reference>
<evidence type="ECO:0000259" key="3">
    <source>
        <dbReference type="PROSITE" id="PS51710"/>
    </source>
</evidence>
<dbReference type="PROSITE" id="PS51710">
    <property type="entry name" value="G_OBG"/>
    <property type="match status" value="1"/>
</dbReference>
<dbReference type="Pfam" id="PF06858">
    <property type="entry name" value="NOG1"/>
    <property type="match status" value="1"/>
</dbReference>
<evidence type="ECO:0000313" key="5">
    <source>
        <dbReference type="Proteomes" id="UP001303587"/>
    </source>
</evidence>
<sequence length="338" mass="37951">MIHIWVLFMIFEKIKTIPTSEELLDKAFRRSTRTMAGKKIDGPTSRCEANEAMLLTAANILTDNLANITRMFPNFESLSPFYYDLANILIGVDEIKKSLSRIDWASSKIHTMAREYVGKIRGNPTPGDTRKEAFGRISSIINSIEPDLKLLGDARNILRDLPDIRDEPTIIVAGYPNVGKSSFVSYVTNATPEIAPYPFTTKGILIGHMVVNNIRYQVIDTPGLLDRPMSERNDIELQAITALRRLDAIVVILIDPSESCGYEIKDQIKLAKEIQAQFTLPSIIIGNKSDRDEFRKVDGVDGFISTKTGDGIDDLVKRLVEMIPLPEKEFEEPNPFGY</sequence>
<dbReference type="InterPro" id="IPR031167">
    <property type="entry name" value="G_OBG"/>
</dbReference>
<dbReference type="Gene3D" id="3.40.50.300">
    <property type="entry name" value="P-loop containing nucleotide triphosphate hydrolases"/>
    <property type="match status" value="1"/>
</dbReference>
<dbReference type="InterPro" id="IPR006073">
    <property type="entry name" value="GTP-bd"/>
</dbReference>
<dbReference type="PANTHER" id="PTHR45759">
    <property type="entry name" value="NUCLEOLAR GTP-BINDING PROTEIN 1"/>
    <property type="match status" value="1"/>
</dbReference>
<dbReference type="Proteomes" id="UP001303587">
    <property type="component" value="Chromosome"/>
</dbReference>
<organism evidence="4 5">
    <name type="scientific">Methanolapillus millepedarum</name>
    <dbReference type="NCBI Taxonomy" id="3028296"/>
    <lineage>
        <taxon>Archaea</taxon>
        <taxon>Methanobacteriati</taxon>
        <taxon>Methanobacteriota</taxon>
        <taxon>Stenosarchaea group</taxon>
        <taxon>Methanomicrobia</taxon>
        <taxon>Methanosarcinales</taxon>
        <taxon>Methanosarcinaceae</taxon>
        <taxon>Methanolapillus</taxon>
    </lineage>
</organism>
<keyword evidence="4" id="KW-0378">Hydrolase</keyword>
<dbReference type="Pfam" id="PF17835">
    <property type="entry name" value="NOG1_N"/>
    <property type="match status" value="1"/>
</dbReference>
<dbReference type="PRINTS" id="PR00326">
    <property type="entry name" value="GTP1OBG"/>
</dbReference>
<evidence type="ECO:0000313" key="4">
    <source>
        <dbReference type="EMBL" id="WNY25089.1"/>
    </source>
</evidence>
<dbReference type="GO" id="GO:0016787">
    <property type="term" value="F:hydrolase activity"/>
    <property type="evidence" value="ECO:0007669"/>
    <property type="project" value="UniProtKB-KW"/>
</dbReference>
<proteinExistence type="predicted"/>